<name>A0A060SZY0_BLAAD</name>
<accession>A0A060SZY0</accession>
<dbReference type="EMBL" id="HG937693">
    <property type="protein sequence ID" value="CDP34248.1"/>
    <property type="molecule type" value="Genomic_DNA"/>
</dbReference>
<dbReference type="CDD" id="cd09271">
    <property type="entry name" value="RNase_H2-C"/>
    <property type="match status" value="1"/>
</dbReference>
<dbReference type="Gene3D" id="2.40.128.680">
    <property type="match status" value="1"/>
</dbReference>
<evidence type="ECO:0000313" key="2">
    <source>
        <dbReference type="EMBL" id="CDP34248.1"/>
    </source>
</evidence>
<gene>
    <name evidence="2" type="ORF">GNLVRS02_ARAD1C08096g</name>
</gene>
<protein>
    <submittedName>
        <fullName evidence="2">ARAD1C08096p</fullName>
    </submittedName>
</protein>
<feature type="region of interest" description="Disordered" evidence="1">
    <location>
        <begin position="137"/>
        <end position="172"/>
    </location>
</feature>
<sequence>MKIEVQVGQAKQAQCHVLPCKIHSNGPANVSDYFKPHVLPAESKESQVHTAYFRGRKLLAIPHQVPENYTGYVLREGHVQAVDLDDEDAPTRALRTTESFNTITVWGHNSVPDPEKDPWVCGTTDWLSVAHLIHGPIESTESETSGNGTNSSTDNGSADTNGTNGINSSNGN</sequence>
<proteinExistence type="predicted"/>
<dbReference type="GO" id="GO:0032299">
    <property type="term" value="C:ribonuclease H2 complex"/>
    <property type="evidence" value="ECO:0007669"/>
    <property type="project" value="InterPro"/>
</dbReference>
<dbReference type="GO" id="GO:0006401">
    <property type="term" value="P:RNA catabolic process"/>
    <property type="evidence" value="ECO:0007669"/>
    <property type="project" value="InterPro"/>
</dbReference>
<dbReference type="InterPro" id="IPR013924">
    <property type="entry name" value="RNase_H2_suC"/>
</dbReference>
<dbReference type="PANTHER" id="PTHR47204">
    <property type="entry name" value="OS02G0168900 PROTEIN"/>
    <property type="match status" value="1"/>
</dbReference>
<organism evidence="2">
    <name type="scientific">Blastobotrys adeninivorans</name>
    <name type="common">Yeast</name>
    <name type="synonym">Arxula adeninivorans</name>
    <dbReference type="NCBI Taxonomy" id="409370"/>
    <lineage>
        <taxon>Eukaryota</taxon>
        <taxon>Fungi</taxon>
        <taxon>Dikarya</taxon>
        <taxon>Ascomycota</taxon>
        <taxon>Saccharomycotina</taxon>
        <taxon>Dipodascomycetes</taxon>
        <taxon>Dipodascales</taxon>
        <taxon>Trichomonascaceae</taxon>
        <taxon>Blastobotrys</taxon>
    </lineage>
</organism>
<feature type="compositionally biased region" description="Low complexity" evidence="1">
    <location>
        <begin position="138"/>
        <end position="172"/>
    </location>
</feature>
<reference evidence="2" key="1">
    <citation type="submission" date="2014-02" db="EMBL/GenBank/DDBJ databases">
        <authorList>
            <person name="Genoscope - CEA"/>
        </authorList>
    </citation>
    <scope>NUCLEOTIDE SEQUENCE</scope>
    <source>
        <strain evidence="2">LS3</strain>
    </source>
</reference>
<reference evidence="2" key="2">
    <citation type="submission" date="2014-06" db="EMBL/GenBank/DDBJ databases">
        <title>The complete genome of Blastobotrys (Arxula) adeninivorans LS3 - a yeast of biotechnological interest.</title>
        <authorList>
            <person name="Kunze G."/>
            <person name="Gaillardin C."/>
            <person name="Czernicka M."/>
            <person name="Durrens P."/>
            <person name="Martin T."/>
            <person name="Boer E."/>
            <person name="Gabaldon T."/>
            <person name="Cruz J."/>
            <person name="Talla E."/>
            <person name="Marck C."/>
            <person name="Goffeau A."/>
            <person name="Barbe V."/>
            <person name="Baret P."/>
            <person name="Baronian K."/>
            <person name="Beier S."/>
            <person name="Bleykasten C."/>
            <person name="Bode R."/>
            <person name="Casaregola S."/>
            <person name="Despons L."/>
            <person name="Fairhead C."/>
            <person name="Giersberg M."/>
            <person name="Gierski P."/>
            <person name="Hahnel U."/>
            <person name="Hartmann A."/>
            <person name="Jankowska D."/>
            <person name="Jubin C."/>
            <person name="Jung P."/>
            <person name="Lafontaine I."/>
            <person name="Leh-Louis V."/>
            <person name="Lemaire M."/>
            <person name="Marcet-Houben M."/>
            <person name="Mascher M."/>
            <person name="Morel G."/>
            <person name="Richard G.-F."/>
            <person name="Riechen J."/>
            <person name="Sacerdot C."/>
            <person name="Sarkar A."/>
            <person name="Savel G."/>
            <person name="Schacherer J."/>
            <person name="Sherman D."/>
            <person name="Straub M.-L."/>
            <person name="Stein N."/>
            <person name="Thierry A."/>
            <person name="Trautwein-Schult A."/>
            <person name="Westhof E."/>
            <person name="Worch S."/>
            <person name="Dujon B."/>
            <person name="Souciet J.-L."/>
            <person name="Wincker P."/>
            <person name="Scholz U."/>
            <person name="Neuveglise N."/>
        </authorList>
    </citation>
    <scope>NUCLEOTIDE SEQUENCE</scope>
    <source>
        <strain evidence="2">LS3</strain>
    </source>
</reference>
<dbReference type="PANTHER" id="PTHR47204:SF1">
    <property type="entry name" value="RIBONUCLEASE H2 SUBUNIT C"/>
    <property type="match status" value="1"/>
</dbReference>
<evidence type="ECO:0000256" key="1">
    <source>
        <dbReference type="SAM" id="MobiDB-lite"/>
    </source>
</evidence>
<dbReference type="PhylomeDB" id="A0A060SZY0"/>
<dbReference type="AlphaFoldDB" id="A0A060SZY0"/>
<dbReference type="Pfam" id="PF08615">
    <property type="entry name" value="RNase_H2_suC"/>
    <property type="match status" value="1"/>
</dbReference>